<comment type="caution">
    <text evidence="1">The sequence shown here is derived from an EMBL/GenBank/DDBJ whole genome shotgun (WGS) entry which is preliminary data.</text>
</comment>
<evidence type="ECO:0000313" key="2">
    <source>
        <dbReference type="Proteomes" id="UP001189429"/>
    </source>
</evidence>
<dbReference type="Proteomes" id="UP001189429">
    <property type="component" value="Unassembled WGS sequence"/>
</dbReference>
<organism evidence="1 2">
    <name type="scientific">Prorocentrum cordatum</name>
    <dbReference type="NCBI Taxonomy" id="2364126"/>
    <lineage>
        <taxon>Eukaryota</taxon>
        <taxon>Sar</taxon>
        <taxon>Alveolata</taxon>
        <taxon>Dinophyceae</taxon>
        <taxon>Prorocentrales</taxon>
        <taxon>Prorocentraceae</taxon>
        <taxon>Prorocentrum</taxon>
    </lineage>
</organism>
<proteinExistence type="predicted"/>
<evidence type="ECO:0000313" key="1">
    <source>
        <dbReference type="EMBL" id="CAK0872538.1"/>
    </source>
</evidence>
<protein>
    <submittedName>
        <fullName evidence="1">Uncharacterized protein</fullName>
    </submittedName>
</protein>
<name>A0ABN9VH86_9DINO</name>
<accession>A0ABN9VH86</accession>
<dbReference type="EMBL" id="CAUYUJ010017172">
    <property type="protein sequence ID" value="CAK0872538.1"/>
    <property type="molecule type" value="Genomic_DNA"/>
</dbReference>
<gene>
    <name evidence="1" type="ORF">PCOR1329_LOCUS57979</name>
</gene>
<reference evidence="1" key="1">
    <citation type="submission" date="2023-10" db="EMBL/GenBank/DDBJ databases">
        <authorList>
            <person name="Chen Y."/>
            <person name="Shah S."/>
            <person name="Dougan E. K."/>
            <person name="Thang M."/>
            <person name="Chan C."/>
        </authorList>
    </citation>
    <scope>NUCLEOTIDE SEQUENCE [LARGE SCALE GENOMIC DNA]</scope>
</reference>
<sequence length="159" mass="16984">MGRRGGGTKVLLETIQVARHLGQMCLRPLGKTAVQAARAGEELALGLLRMQPLEEVLGRSRTRQLQDAYFQAREVASGAVASLSHQSIMSAQQSAAQLATSGLQKAGIEARVVGPLDEHGNTRKVLRDLKTGTREHAERGGKGAIRLIFANASPRSVPI</sequence>
<keyword evidence="2" id="KW-1185">Reference proteome</keyword>